<dbReference type="Pfam" id="PF02368">
    <property type="entry name" value="Big_2"/>
    <property type="match status" value="2"/>
</dbReference>
<dbReference type="OrthoDB" id="9805017at2"/>
<reference evidence="2 3" key="1">
    <citation type="submission" date="2017-12" db="EMBL/GenBank/DDBJ databases">
        <title>The draft genome sequence of Brumimicrobium saltpan LHR20.</title>
        <authorList>
            <person name="Do Z.-J."/>
            <person name="Luo H.-R."/>
        </authorList>
    </citation>
    <scope>NUCLEOTIDE SEQUENCE [LARGE SCALE GENOMIC DNA]</scope>
    <source>
        <strain evidence="2 3">LHR20</strain>
    </source>
</reference>
<dbReference type="Gene3D" id="2.60.40.1080">
    <property type="match status" value="2"/>
</dbReference>
<gene>
    <name evidence="2" type="ORF">CW751_13655</name>
</gene>
<dbReference type="Proteomes" id="UP000236654">
    <property type="component" value="Unassembled WGS sequence"/>
</dbReference>
<keyword evidence="3" id="KW-1185">Reference proteome</keyword>
<feature type="domain" description="BIG2" evidence="1">
    <location>
        <begin position="255"/>
        <end position="331"/>
    </location>
</feature>
<dbReference type="Pfam" id="PF13585">
    <property type="entry name" value="CHU_C"/>
    <property type="match status" value="1"/>
</dbReference>
<dbReference type="EMBL" id="PJNI01000020">
    <property type="protein sequence ID" value="PKR79680.1"/>
    <property type="molecule type" value="Genomic_DNA"/>
</dbReference>
<dbReference type="InterPro" id="IPR008964">
    <property type="entry name" value="Invasin/intimin_cell_adhesion"/>
</dbReference>
<dbReference type="AlphaFoldDB" id="A0A2I0QZX2"/>
<evidence type="ECO:0000313" key="2">
    <source>
        <dbReference type="EMBL" id="PKR79680.1"/>
    </source>
</evidence>
<comment type="caution">
    <text evidence="2">The sequence shown here is derived from an EMBL/GenBank/DDBJ whole genome shotgun (WGS) entry which is preliminary data.</text>
</comment>
<feature type="non-terminal residue" evidence="2">
    <location>
        <position position="1"/>
    </location>
</feature>
<dbReference type="SMART" id="SM00635">
    <property type="entry name" value="BID_2"/>
    <property type="match status" value="4"/>
</dbReference>
<organism evidence="2 3">
    <name type="scientific">Brumimicrobium salinarum</name>
    <dbReference type="NCBI Taxonomy" id="2058658"/>
    <lineage>
        <taxon>Bacteria</taxon>
        <taxon>Pseudomonadati</taxon>
        <taxon>Bacteroidota</taxon>
        <taxon>Flavobacteriia</taxon>
        <taxon>Flavobacteriales</taxon>
        <taxon>Crocinitomicaceae</taxon>
        <taxon>Brumimicrobium</taxon>
    </lineage>
</organism>
<dbReference type="InterPro" id="IPR026341">
    <property type="entry name" value="T9SS_type_B"/>
</dbReference>
<evidence type="ECO:0000313" key="3">
    <source>
        <dbReference type="Proteomes" id="UP000236654"/>
    </source>
</evidence>
<accession>A0A2I0QZX2</accession>
<dbReference type="InterPro" id="IPR003343">
    <property type="entry name" value="Big_2"/>
</dbReference>
<dbReference type="SUPFAM" id="SSF49373">
    <property type="entry name" value="Invasin/intimin cell-adhesion fragments"/>
    <property type="match status" value="3"/>
</dbReference>
<sequence>TITYTVTGTGGCSDATATRTVTVDPLPTVTIPSSGILCEGATLNVTPATGGTWASSDVSVVTITNGGVVTGVSEGTADMVFTSTSTGCSSTPGDGTITVNPLPTFTVALTDPSSCGATDGNITISGLNTSTSYDVSIASGALNTQTSNAAGEIVLSGLGAGGYSPIEVVLNGCSTIDNTVYDLNDPSSPTITVPSGGVICEGETLNLLPSTGGTWTSSNPSVATIDNAGLLTGISAGNTTVIYTETASGCSSMAAAGSITVNPTPSVTLPSGGNVCEGATLNLSPSTGGTWSSSDANIATITNGGLVTGVAQGTTNVIFTSTTTGCSSSAAAGTITVNPIPTITVPANNLVCEGATLNLEPTSGGTWSTNDASIAIITNDGEVTGVAQGTTEMIFTNTTTGCSSNESSGTIDVNAAPMLTIEEIICNKLEGKYSVEYTTNPEATITASLGNVTPTSITDIPNNQEVEIMATTDGCPSITETVITNDCIEITIDISNGVSPNGDGLNDFFEVTNLENYPNNSILIFNRWGDKVFEEAPYKNSWEGQNNSGGLGENKLPAGTYFYILKLDDNQDPIKGYIELKR</sequence>
<feature type="domain" description="BIG2" evidence="1">
    <location>
        <begin position="339"/>
        <end position="405"/>
    </location>
</feature>
<feature type="domain" description="BIG2" evidence="1">
    <location>
        <begin position="186"/>
        <end position="251"/>
    </location>
</feature>
<evidence type="ECO:0000259" key="1">
    <source>
        <dbReference type="SMART" id="SM00635"/>
    </source>
</evidence>
<feature type="domain" description="BIG2" evidence="1">
    <location>
        <begin position="25"/>
        <end position="92"/>
    </location>
</feature>
<proteinExistence type="predicted"/>
<protein>
    <recommendedName>
        <fullName evidence="1">BIG2 domain-containing protein</fullName>
    </recommendedName>
</protein>
<dbReference type="RefSeq" id="WP_133122229.1">
    <property type="nucleotide sequence ID" value="NZ_PJNI01000020.1"/>
</dbReference>
<name>A0A2I0QZX2_9FLAO</name>
<dbReference type="NCBIfam" id="TIGR04131">
    <property type="entry name" value="Bac_Flav_CTERM"/>
    <property type="match status" value="1"/>
</dbReference>